<dbReference type="Proteomes" id="UP000076727">
    <property type="component" value="Unassembled WGS sequence"/>
</dbReference>
<keyword evidence="3" id="KW-1185">Reference proteome</keyword>
<gene>
    <name evidence="2" type="ORF">DAEQUDRAFT_722776</name>
</gene>
<evidence type="ECO:0000256" key="1">
    <source>
        <dbReference type="SAM" id="Phobius"/>
    </source>
</evidence>
<keyword evidence="1" id="KW-1133">Transmembrane helix</keyword>
<accession>A0A165SX49</accession>
<organism evidence="2 3">
    <name type="scientific">Daedalea quercina L-15889</name>
    <dbReference type="NCBI Taxonomy" id="1314783"/>
    <lineage>
        <taxon>Eukaryota</taxon>
        <taxon>Fungi</taxon>
        <taxon>Dikarya</taxon>
        <taxon>Basidiomycota</taxon>
        <taxon>Agaricomycotina</taxon>
        <taxon>Agaricomycetes</taxon>
        <taxon>Polyporales</taxon>
        <taxon>Fomitopsis</taxon>
    </lineage>
</organism>
<reference evidence="2 3" key="1">
    <citation type="journal article" date="2016" name="Mol. Biol. Evol.">
        <title>Comparative Genomics of Early-Diverging Mushroom-Forming Fungi Provides Insights into the Origins of Lignocellulose Decay Capabilities.</title>
        <authorList>
            <person name="Nagy L.G."/>
            <person name="Riley R."/>
            <person name="Tritt A."/>
            <person name="Adam C."/>
            <person name="Daum C."/>
            <person name="Floudas D."/>
            <person name="Sun H."/>
            <person name="Yadav J.S."/>
            <person name="Pangilinan J."/>
            <person name="Larsson K.H."/>
            <person name="Matsuura K."/>
            <person name="Barry K."/>
            <person name="Labutti K."/>
            <person name="Kuo R."/>
            <person name="Ohm R.A."/>
            <person name="Bhattacharya S.S."/>
            <person name="Shirouzu T."/>
            <person name="Yoshinaga Y."/>
            <person name="Martin F.M."/>
            <person name="Grigoriev I.V."/>
            <person name="Hibbett D.S."/>
        </authorList>
    </citation>
    <scope>NUCLEOTIDE SEQUENCE [LARGE SCALE GENOMIC DNA]</scope>
    <source>
        <strain evidence="2 3">L-15889</strain>
    </source>
</reference>
<name>A0A165SX49_9APHY</name>
<keyword evidence="1" id="KW-0812">Transmembrane</keyword>
<dbReference type="AlphaFoldDB" id="A0A165SX49"/>
<protein>
    <submittedName>
        <fullName evidence="2">Uncharacterized protein</fullName>
    </submittedName>
</protein>
<sequence>MHDVAPFWWPLYATGMCLRLYVRSTRSHQAYHRLSRQGRSGWDLNESARKYTISWLNRRFENKSRAQQRRSF</sequence>
<evidence type="ECO:0000313" key="3">
    <source>
        <dbReference type="Proteomes" id="UP000076727"/>
    </source>
</evidence>
<proteinExistence type="predicted"/>
<evidence type="ECO:0000313" key="2">
    <source>
        <dbReference type="EMBL" id="KZT72613.1"/>
    </source>
</evidence>
<keyword evidence="1" id="KW-0472">Membrane</keyword>
<feature type="transmembrane region" description="Helical" evidence="1">
    <location>
        <begin position="6"/>
        <end position="22"/>
    </location>
</feature>
<dbReference type="EMBL" id="KV429040">
    <property type="protein sequence ID" value="KZT72613.1"/>
    <property type="molecule type" value="Genomic_DNA"/>
</dbReference>